<dbReference type="HOGENOM" id="CLU_2832097_0_0_1"/>
<protein>
    <submittedName>
        <fullName evidence="1">Uncharacterized protein</fullName>
    </submittedName>
</protein>
<evidence type="ECO:0000313" key="2">
    <source>
        <dbReference type="Proteomes" id="UP000054166"/>
    </source>
</evidence>
<dbReference type="Proteomes" id="UP000054166">
    <property type="component" value="Unassembled WGS sequence"/>
</dbReference>
<dbReference type="AlphaFoldDB" id="A0A0C3AFA4"/>
<proteinExistence type="predicted"/>
<keyword evidence="2" id="KW-1185">Reference proteome</keyword>
<name>A0A0C3AFA4_PILCF</name>
<gene>
    <name evidence="1" type="ORF">PILCRDRAFT_829708</name>
</gene>
<reference evidence="2" key="2">
    <citation type="submission" date="2015-01" db="EMBL/GenBank/DDBJ databases">
        <title>Evolutionary Origins and Diversification of the Mycorrhizal Mutualists.</title>
        <authorList>
            <consortium name="DOE Joint Genome Institute"/>
            <consortium name="Mycorrhizal Genomics Consortium"/>
            <person name="Kohler A."/>
            <person name="Kuo A."/>
            <person name="Nagy L.G."/>
            <person name="Floudas D."/>
            <person name="Copeland A."/>
            <person name="Barry K.W."/>
            <person name="Cichocki N."/>
            <person name="Veneault-Fourrey C."/>
            <person name="LaButti K."/>
            <person name="Lindquist E.A."/>
            <person name="Lipzen A."/>
            <person name="Lundell T."/>
            <person name="Morin E."/>
            <person name="Murat C."/>
            <person name="Riley R."/>
            <person name="Ohm R."/>
            <person name="Sun H."/>
            <person name="Tunlid A."/>
            <person name="Henrissat B."/>
            <person name="Grigoriev I.V."/>
            <person name="Hibbett D.S."/>
            <person name="Martin F."/>
        </authorList>
    </citation>
    <scope>NUCLEOTIDE SEQUENCE [LARGE SCALE GENOMIC DNA]</scope>
    <source>
        <strain evidence="2">F 1598</strain>
    </source>
</reference>
<reference evidence="1 2" key="1">
    <citation type="submission" date="2014-04" db="EMBL/GenBank/DDBJ databases">
        <authorList>
            <consortium name="DOE Joint Genome Institute"/>
            <person name="Kuo A."/>
            <person name="Tarkka M."/>
            <person name="Buscot F."/>
            <person name="Kohler A."/>
            <person name="Nagy L.G."/>
            <person name="Floudas D."/>
            <person name="Copeland A."/>
            <person name="Barry K.W."/>
            <person name="Cichocki N."/>
            <person name="Veneault-Fourrey C."/>
            <person name="LaButti K."/>
            <person name="Lindquist E.A."/>
            <person name="Lipzen A."/>
            <person name="Lundell T."/>
            <person name="Morin E."/>
            <person name="Murat C."/>
            <person name="Sun H."/>
            <person name="Tunlid A."/>
            <person name="Henrissat B."/>
            <person name="Grigoriev I.V."/>
            <person name="Hibbett D.S."/>
            <person name="Martin F."/>
            <person name="Nordberg H.P."/>
            <person name="Cantor M.N."/>
            <person name="Hua S.X."/>
        </authorList>
    </citation>
    <scope>NUCLEOTIDE SEQUENCE [LARGE SCALE GENOMIC DNA]</scope>
    <source>
        <strain evidence="1 2">F 1598</strain>
    </source>
</reference>
<organism evidence="1 2">
    <name type="scientific">Piloderma croceum (strain F 1598)</name>
    <dbReference type="NCBI Taxonomy" id="765440"/>
    <lineage>
        <taxon>Eukaryota</taxon>
        <taxon>Fungi</taxon>
        <taxon>Dikarya</taxon>
        <taxon>Basidiomycota</taxon>
        <taxon>Agaricomycotina</taxon>
        <taxon>Agaricomycetes</taxon>
        <taxon>Agaricomycetidae</taxon>
        <taxon>Atheliales</taxon>
        <taxon>Atheliaceae</taxon>
        <taxon>Piloderma</taxon>
    </lineage>
</organism>
<sequence length="66" mass="7349">MSNNNSVPDPKCECTLFSPVNTVSCHRRTDDEIHKVIPPVITIGLEDVTNFGGGFEHDNVSNCKYR</sequence>
<dbReference type="InParanoid" id="A0A0C3AFA4"/>
<evidence type="ECO:0000313" key="1">
    <source>
        <dbReference type="EMBL" id="KIM72483.1"/>
    </source>
</evidence>
<accession>A0A0C3AFA4</accession>
<dbReference type="EMBL" id="KN833128">
    <property type="protein sequence ID" value="KIM72483.1"/>
    <property type="molecule type" value="Genomic_DNA"/>
</dbReference>